<keyword evidence="2" id="KW-0689">Ribosomal protein</keyword>
<feature type="region of interest" description="Disordered" evidence="4">
    <location>
        <begin position="36"/>
        <end position="109"/>
    </location>
</feature>
<evidence type="ECO:0000313" key="6">
    <source>
        <dbReference type="Proteomes" id="UP000193648"/>
    </source>
</evidence>
<organism evidence="5 6">
    <name type="scientific">Lobosporangium transversale</name>
    <dbReference type="NCBI Taxonomy" id="64571"/>
    <lineage>
        <taxon>Eukaryota</taxon>
        <taxon>Fungi</taxon>
        <taxon>Fungi incertae sedis</taxon>
        <taxon>Mucoromycota</taxon>
        <taxon>Mortierellomycotina</taxon>
        <taxon>Mortierellomycetes</taxon>
        <taxon>Mortierellales</taxon>
        <taxon>Mortierellaceae</taxon>
        <taxon>Lobosporangium</taxon>
    </lineage>
</organism>
<gene>
    <name evidence="5" type="ORF">BCR41DRAFT_389300</name>
</gene>
<comment type="similarity">
    <text evidence="1">Belongs to the bacterial ribosomal protein bS21 family.</text>
</comment>
<dbReference type="GO" id="GO:0005840">
    <property type="term" value="C:ribosome"/>
    <property type="evidence" value="ECO:0007669"/>
    <property type="project" value="UniProtKB-KW"/>
</dbReference>
<dbReference type="GO" id="GO:0006412">
    <property type="term" value="P:translation"/>
    <property type="evidence" value="ECO:0007669"/>
    <property type="project" value="InterPro"/>
</dbReference>
<dbReference type="GO" id="GO:0003735">
    <property type="term" value="F:structural constituent of ribosome"/>
    <property type="evidence" value="ECO:0007669"/>
    <property type="project" value="InterPro"/>
</dbReference>
<feature type="compositionally biased region" description="Low complexity" evidence="4">
    <location>
        <begin position="40"/>
        <end position="89"/>
    </location>
</feature>
<dbReference type="InterPro" id="IPR001911">
    <property type="entry name" value="Ribosomal_bS21"/>
</dbReference>
<comment type="caution">
    <text evidence="5">The sequence shown here is derived from an EMBL/GenBank/DDBJ whole genome shotgun (WGS) entry which is preliminary data.</text>
</comment>
<dbReference type="EMBL" id="MCFF01000046">
    <property type="protein sequence ID" value="ORZ06397.1"/>
    <property type="molecule type" value="Genomic_DNA"/>
</dbReference>
<dbReference type="Proteomes" id="UP000193648">
    <property type="component" value="Unassembled WGS sequence"/>
</dbReference>
<evidence type="ECO:0000256" key="4">
    <source>
        <dbReference type="SAM" id="MobiDB-lite"/>
    </source>
</evidence>
<dbReference type="STRING" id="64571.A0A1Y2GDK4"/>
<dbReference type="GeneID" id="33569953"/>
<evidence type="ECO:0000256" key="3">
    <source>
        <dbReference type="ARBA" id="ARBA00023274"/>
    </source>
</evidence>
<name>A0A1Y2GDK4_9FUNG</name>
<keyword evidence="3" id="KW-0687">Ribonucleoprotein</keyword>
<protein>
    <submittedName>
        <fullName evidence="5">Uncharacterized protein</fullName>
    </submittedName>
</protein>
<dbReference type="GO" id="GO:1990904">
    <property type="term" value="C:ribonucleoprotein complex"/>
    <property type="evidence" value="ECO:0007669"/>
    <property type="project" value="UniProtKB-KW"/>
</dbReference>
<dbReference type="OrthoDB" id="2501249at2759"/>
<feature type="compositionally biased region" description="Polar residues" evidence="4">
    <location>
        <begin position="90"/>
        <end position="109"/>
    </location>
</feature>
<evidence type="ECO:0000313" key="5">
    <source>
        <dbReference type="EMBL" id="ORZ06397.1"/>
    </source>
</evidence>
<dbReference type="Pfam" id="PF01165">
    <property type="entry name" value="Ribosomal_S21"/>
    <property type="match status" value="1"/>
</dbReference>
<accession>A0A1Y2GDK4</accession>
<dbReference type="RefSeq" id="XP_021877560.1">
    <property type="nucleotide sequence ID" value="XM_022028110.1"/>
</dbReference>
<sequence>MLRSLSKCNTVVAALAQRQVTASNRLPVVAGFHSSSKIYNNNDRSNSSSGNRSSNSFSDLLATLRSSDNSNNSSSSASSSSSDNTRTSSLFGSNRGNNSPLSSATSGRSGMSFFGVSTDKANTTSNPIHFDMNHPTEGRSFIVNSPTAVDLTYRRLRTALNQSNIKRELRLKRNYESGHTRMRREKQERNRKLFGAMVRKKIELIKLMKIRGM</sequence>
<evidence type="ECO:0000256" key="1">
    <source>
        <dbReference type="ARBA" id="ARBA00006640"/>
    </source>
</evidence>
<dbReference type="InParanoid" id="A0A1Y2GDK4"/>
<dbReference type="AlphaFoldDB" id="A0A1Y2GDK4"/>
<reference evidence="5 6" key="1">
    <citation type="submission" date="2016-07" db="EMBL/GenBank/DDBJ databases">
        <title>Pervasive Adenine N6-methylation of Active Genes in Fungi.</title>
        <authorList>
            <consortium name="DOE Joint Genome Institute"/>
            <person name="Mondo S.J."/>
            <person name="Dannebaum R.O."/>
            <person name="Kuo R.C."/>
            <person name="Labutti K."/>
            <person name="Haridas S."/>
            <person name="Kuo A."/>
            <person name="Salamov A."/>
            <person name="Ahrendt S.R."/>
            <person name="Lipzen A."/>
            <person name="Sullivan W."/>
            <person name="Andreopoulos W.B."/>
            <person name="Clum A."/>
            <person name="Lindquist E."/>
            <person name="Daum C."/>
            <person name="Ramamoorthy G.K."/>
            <person name="Gryganskyi A."/>
            <person name="Culley D."/>
            <person name="Magnuson J.K."/>
            <person name="James T.Y."/>
            <person name="O'Malley M.A."/>
            <person name="Stajich J.E."/>
            <person name="Spatafora J.W."/>
            <person name="Visel A."/>
            <person name="Grigoriev I.V."/>
        </authorList>
    </citation>
    <scope>NUCLEOTIDE SEQUENCE [LARGE SCALE GENOMIC DNA]</scope>
    <source>
        <strain evidence="5 6">NRRL 3116</strain>
    </source>
</reference>
<keyword evidence="6" id="KW-1185">Reference proteome</keyword>
<proteinExistence type="inferred from homology"/>
<evidence type="ECO:0000256" key="2">
    <source>
        <dbReference type="ARBA" id="ARBA00022980"/>
    </source>
</evidence>